<proteinExistence type="predicted"/>
<dbReference type="AlphaFoldDB" id="A0AA38CI59"/>
<gene>
    <name evidence="2" type="ORF">KI387_029060</name>
</gene>
<evidence type="ECO:0000259" key="1">
    <source>
        <dbReference type="Pfam" id="PF02776"/>
    </source>
</evidence>
<dbReference type="InterPro" id="IPR012001">
    <property type="entry name" value="Thiamin_PyroP_enz_TPP-bd_dom"/>
</dbReference>
<evidence type="ECO:0000313" key="2">
    <source>
        <dbReference type="EMBL" id="KAH9297378.1"/>
    </source>
</evidence>
<protein>
    <recommendedName>
        <fullName evidence="1">Thiamine pyrophosphate enzyme N-terminal TPP-binding domain-containing protein</fullName>
    </recommendedName>
</protein>
<comment type="caution">
    <text evidence="2">The sequence shown here is derived from an EMBL/GenBank/DDBJ whole genome shotgun (WGS) entry which is preliminary data.</text>
</comment>
<feature type="non-terminal residue" evidence="2">
    <location>
        <position position="1"/>
    </location>
</feature>
<dbReference type="Proteomes" id="UP000824469">
    <property type="component" value="Unassembled WGS sequence"/>
</dbReference>
<accession>A0AA38CI59</accession>
<dbReference type="SUPFAM" id="SSF52518">
    <property type="entry name" value="Thiamin diphosphate-binding fold (THDP-binding)"/>
    <property type="match status" value="1"/>
</dbReference>
<reference evidence="2 3" key="1">
    <citation type="journal article" date="2021" name="Nat. Plants">
        <title>The Taxus genome provides insights into paclitaxel biosynthesis.</title>
        <authorList>
            <person name="Xiong X."/>
            <person name="Gou J."/>
            <person name="Liao Q."/>
            <person name="Li Y."/>
            <person name="Zhou Q."/>
            <person name="Bi G."/>
            <person name="Li C."/>
            <person name="Du R."/>
            <person name="Wang X."/>
            <person name="Sun T."/>
            <person name="Guo L."/>
            <person name="Liang H."/>
            <person name="Lu P."/>
            <person name="Wu Y."/>
            <person name="Zhang Z."/>
            <person name="Ro D.K."/>
            <person name="Shang Y."/>
            <person name="Huang S."/>
            <person name="Yan J."/>
        </authorList>
    </citation>
    <scope>NUCLEOTIDE SEQUENCE [LARGE SCALE GENOMIC DNA]</scope>
    <source>
        <strain evidence="2">Ta-2019</strain>
    </source>
</reference>
<name>A0AA38CI59_TAXCH</name>
<dbReference type="InterPro" id="IPR005801">
    <property type="entry name" value="ADC_synthase"/>
</dbReference>
<dbReference type="Pfam" id="PF02776">
    <property type="entry name" value="TPP_enzyme_N"/>
    <property type="match status" value="1"/>
</dbReference>
<sequence length="309" mass="34533">VPLPQDIKALDWLQCQPQSCRLYPRCYFAPKSYEGSIVESPSTDGLDKYMDQLHTNIVRGVAGVGSAILFNNFHHSSIKDWKAIRRFLSVDSPLIRVYGSIRFSSETELSVEWLGFGSFYFVVPQIELDEFENYSVLAATIAWDHSLLRTFKESIYVLELSLQEVSCQVMETGKRLHLSVIKKYHVPNEFFWEAAIQELSKMTDSSVSKFEALLEPCKQLQQFPNVNALWAFLIIEECCRLGITYFCIAPGSRSSALAVAAAQNSHASCISCIDERSLAFHALGYARGSHKPAAVITSSGTAISNLLPA</sequence>
<dbReference type="PANTHER" id="PTHR42916">
    <property type="entry name" value="2-SUCCINYL-5-ENOLPYRUVYL-6-HYDROXY-3-CYCLOHEXENE-1-CARBOXYLATE SYNTHASE"/>
    <property type="match status" value="1"/>
</dbReference>
<dbReference type="EMBL" id="JAHRHJ020000010">
    <property type="protein sequence ID" value="KAH9297378.1"/>
    <property type="molecule type" value="Genomic_DNA"/>
</dbReference>
<evidence type="ECO:0000313" key="3">
    <source>
        <dbReference type="Proteomes" id="UP000824469"/>
    </source>
</evidence>
<feature type="domain" description="Thiamine pyrophosphate enzyme N-terminal TPP-binding" evidence="1">
    <location>
        <begin position="233"/>
        <end position="309"/>
    </location>
</feature>
<keyword evidence="3" id="KW-1185">Reference proteome</keyword>
<dbReference type="Gene3D" id="3.40.50.970">
    <property type="match status" value="1"/>
</dbReference>
<organism evidence="2 3">
    <name type="scientific">Taxus chinensis</name>
    <name type="common">Chinese yew</name>
    <name type="synonym">Taxus wallichiana var. chinensis</name>
    <dbReference type="NCBI Taxonomy" id="29808"/>
    <lineage>
        <taxon>Eukaryota</taxon>
        <taxon>Viridiplantae</taxon>
        <taxon>Streptophyta</taxon>
        <taxon>Embryophyta</taxon>
        <taxon>Tracheophyta</taxon>
        <taxon>Spermatophyta</taxon>
        <taxon>Pinopsida</taxon>
        <taxon>Pinidae</taxon>
        <taxon>Conifers II</taxon>
        <taxon>Cupressales</taxon>
        <taxon>Taxaceae</taxon>
        <taxon>Taxus</taxon>
    </lineage>
</organism>
<dbReference type="GO" id="GO:0030976">
    <property type="term" value="F:thiamine pyrophosphate binding"/>
    <property type="evidence" value="ECO:0007669"/>
    <property type="project" value="InterPro"/>
</dbReference>
<dbReference type="Gene3D" id="3.60.120.10">
    <property type="entry name" value="Anthranilate synthase"/>
    <property type="match status" value="1"/>
</dbReference>
<dbReference type="InterPro" id="IPR029061">
    <property type="entry name" value="THDP-binding"/>
</dbReference>
<dbReference type="PANTHER" id="PTHR42916:SF1">
    <property type="entry name" value="PROTEIN PHYLLO, CHLOROPLASTIC"/>
    <property type="match status" value="1"/>
</dbReference>
<feature type="non-terminal residue" evidence="2">
    <location>
        <position position="309"/>
    </location>
</feature>